<name>A0ABS8VK46_DATST</name>
<keyword evidence="10" id="KW-1185">Reference proteome</keyword>
<protein>
    <recommendedName>
        <fullName evidence="11">Cytochrome P450</fullName>
    </recommendedName>
</protein>
<evidence type="ECO:0000256" key="7">
    <source>
        <dbReference type="RuleBase" id="RU000461"/>
    </source>
</evidence>
<organism evidence="9 10">
    <name type="scientific">Datura stramonium</name>
    <name type="common">Jimsonweed</name>
    <name type="synonym">Common thornapple</name>
    <dbReference type="NCBI Taxonomy" id="4076"/>
    <lineage>
        <taxon>Eukaryota</taxon>
        <taxon>Viridiplantae</taxon>
        <taxon>Streptophyta</taxon>
        <taxon>Embryophyta</taxon>
        <taxon>Tracheophyta</taxon>
        <taxon>Spermatophyta</taxon>
        <taxon>Magnoliopsida</taxon>
        <taxon>eudicotyledons</taxon>
        <taxon>Gunneridae</taxon>
        <taxon>Pentapetalae</taxon>
        <taxon>asterids</taxon>
        <taxon>lamiids</taxon>
        <taxon>Solanales</taxon>
        <taxon>Solanaceae</taxon>
        <taxon>Solanoideae</taxon>
        <taxon>Datureae</taxon>
        <taxon>Datura</taxon>
    </lineage>
</organism>
<keyword evidence="3 7" id="KW-0479">Metal-binding</keyword>
<dbReference type="PANTHER" id="PTHR24286">
    <property type="entry name" value="CYTOCHROME P450 26"/>
    <property type="match status" value="1"/>
</dbReference>
<keyword evidence="7" id="KW-0503">Monooxygenase</keyword>
<dbReference type="PROSITE" id="PS00086">
    <property type="entry name" value="CYTOCHROME_P450"/>
    <property type="match status" value="1"/>
</dbReference>
<dbReference type="SUPFAM" id="SSF48264">
    <property type="entry name" value="Cytochrome P450"/>
    <property type="match status" value="1"/>
</dbReference>
<evidence type="ECO:0008006" key="11">
    <source>
        <dbReference type="Google" id="ProtNLM"/>
    </source>
</evidence>
<keyword evidence="8" id="KW-0472">Membrane</keyword>
<keyword evidence="7" id="KW-0349">Heme</keyword>
<comment type="caution">
    <text evidence="9">The sequence shown here is derived from an EMBL/GenBank/DDBJ whole genome shotgun (WGS) entry which is preliminary data.</text>
</comment>
<keyword evidence="6 7" id="KW-0408">Iron</keyword>
<dbReference type="Pfam" id="PF00067">
    <property type="entry name" value="p450"/>
    <property type="match status" value="1"/>
</dbReference>
<gene>
    <name evidence="9" type="ORF">HAX54_036394</name>
</gene>
<dbReference type="PRINTS" id="PR00385">
    <property type="entry name" value="P450"/>
</dbReference>
<evidence type="ECO:0000256" key="1">
    <source>
        <dbReference type="ARBA" id="ARBA00004167"/>
    </source>
</evidence>
<dbReference type="EMBL" id="JACEIK010004820">
    <property type="protein sequence ID" value="MCD9646508.1"/>
    <property type="molecule type" value="Genomic_DNA"/>
</dbReference>
<sequence length="493" mass="56772">MEYDTGLFFTVLMIGIVALYGFLNKANEWFCVKKLDKIQWILPPGDLGWPFIGNMLSFIRSYKYGDPESFISSFTTRFGNGGMYKAFMYGKPSIIVTTPETCRQVLMDEEHFVLSFPKSLTDLTARRTFHGVTRQQHKLLRQITSSSIIGHEALSMYVDYIKEIAVAAFDKWSSREEPIELLTEMRKYASQVIMTVIMGTKIDDKWFDMAETEFSVFVDGIFALPVDLPGFSYHRALKARENLTKIFQAAIDERRVKNASDKSGTKRSILDLLLENKDEDGRKFSDEKIGNILILYAYGGQISTAPTAMWALLYLQEHPEYLQKAKEEQEDIVTRRPSSQTTLTLNEIRQMKYLSKVINETLRLVNASSPLFREATSAVEMNGYTIPQGWKVLVWTRNVHMDPNNYPNPKEFNPSRWDDHETKPGQYLPFGAGHRFCPGADLARLEISVLLHYFLLNYRLERLNTESKVQYFPTIRHTDNCLAKIRKLTAENA</sequence>
<accession>A0ABS8VK46</accession>
<evidence type="ECO:0000256" key="5">
    <source>
        <dbReference type="ARBA" id="ARBA00023002"/>
    </source>
</evidence>
<comment type="subcellular location">
    <subcellularLocation>
        <location evidence="1">Membrane</location>
        <topology evidence="1">Single-pass membrane protein</topology>
    </subcellularLocation>
</comment>
<dbReference type="InterPro" id="IPR002401">
    <property type="entry name" value="Cyt_P450_E_grp-I"/>
</dbReference>
<feature type="transmembrane region" description="Helical" evidence="8">
    <location>
        <begin position="292"/>
        <end position="315"/>
    </location>
</feature>
<evidence type="ECO:0000313" key="10">
    <source>
        <dbReference type="Proteomes" id="UP000823775"/>
    </source>
</evidence>
<dbReference type="Proteomes" id="UP000823775">
    <property type="component" value="Unassembled WGS sequence"/>
</dbReference>
<dbReference type="PRINTS" id="PR00463">
    <property type="entry name" value="EP450I"/>
</dbReference>
<keyword evidence="4 8" id="KW-1133">Transmembrane helix</keyword>
<evidence type="ECO:0000256" key="3">
    <source>
        <dbReference type="ARBA" id="ARBA00022723"/>
    </source>
</evidence>
<proteinExistence type="inferred from homology"/>
<dbReference type="InterPro" id="IPR001128">
    <property type="entry name" value="Cyt_P450"/>
</dbReference>
<comment type="similarity">
    <text evidence="7">Belongs to the cytochrome P450 family.</text>
</comment>
<dbReference type="InterPro" id="IPR017972">
    <property type="entry name" value="Cyt_P450_CS"/>
</dbReference>
<reference evidence="9 10" key="1">
    <citation type="journal article" date="2021" name="BMC Genomics">
        <title>Datura genome reveals duplications of psychoactive alkaloid biosynthetic genes and high mutation rate following tissue culture.</title>
        <authorList>
            <person name="Rajewski A."/>
            <person name="Carter-House D."/>
            <person name="Stajich J."/>
            <person name="Litt A."/>
        </authorList>
    </citation>
    <scope>NUCLEOTIDE SEQUENCE [LARGE SCALE GENOMIC DNA]</scope>
    <source>
        <strain evidence="9">AR-01</strain>
    </source>
</reference>
<evidence type="ECO:0000256" key="4">
    <source>
        <dbReference type="ARBA" id="ARBA00022989"/>
    </source>
</evidence>
<evidence type="ECO:0000256" key="8">
    <source>
        <dbReference type="SAM" id="Phobius"/>
    </source>
</evidence>
<evidence type="ECO:0000256" key="6">
    <source>
        <dbReference type="ARBA" id="ARBA00023004"/>
    </source>
</evidence>
<feature type="transmembrane region" description="Helical" evidence="8">
    <location>
        <begin position="6"/>
        <end position="23"/>
    </location>
</feature>
<keyword evidence="5 7" id="KW-0560">Oxidoreductase</keyword>
<evidence type="ECO:0000313" key="9">
    <source>
        <dbReference type="EMBL" id="MCD9646508.1"/>
    </source>
</evidence>
<dbReference type="Gene3D" id="1.10.630.10">
    <property type="entry name" value="Cytochrome P450"/>
    <property type="match status" value="1"/>
</dbReference>
<keyword evidence="2 8" id="KW-0812">Transmembrane</keyword>
<dbReference type="InterPro" id="IPR036396">
    <property type="entry name" value="Cyt_P450_sf"/>
</dbReference>
<dbReference type="PANTHER" id="PTHR24286:SF356">
    <property type="entry name" value="ENT-KAURENOIC ACID OXIDASE 2"/>
    <property type="match status" value="1"/>
</dbReference>
<evidence type="ECO:0000256" key="2">
    <source>
        <dbReference type="ARBA" id="ARBA00022692"/>
    </source>
</evidence>